<feature type="compositionally biased region" description="Low complexity" evidence="1">
    <location>
        <begin position="115"/>
        <end position="127"/>
    </location>
</feature>
<gene>
    <name evidence="2" type="ORF">OV079_26315</name>
</gene>
<sequence length="390" mass="39708">MGPLVLALVAALPAQNVEVAWRGDPRCPQHGFQDSLARYLAGATESRPVRVTVDVRREGEGRWSATLDLEAAEGRSKRTLRGRSCAEIGDAAAFVTAVVVDPGVLTRPAEGAIVPAPSAAPAGTPAPEDMPPEPSPAEAGAGDLSPGAAESGISNMSPRTGEEGADTSHMSSGAGGSAPPDEPAPEPAAGTTVLPGPLKEDVSSDMSPKPAARVARPRGFVRVTGGLEALGMPRVGPAVGLAGGLSGRRWRVEVTGLYRAPTTEYTQSDPQAGARVRLWAVGARGCGVLRARQVEFPLCGGLEGGQALGEGVGFAGGRADRIAWLAAVFGPAVAWAPRPWLALWFGADLGVPLLGGTFSAAGLGRMFTIAPVSLRAALGLEFRFGRGGAG</sequence>
<dbReference type="RefSeq" id="WP_267771666.1">
    <property type="nucleotide sequence ID" value="NZ_JAPNKE010000002.1"/>
</dbReference>
<name>A0A9X3IZF3_9BACT</name>
<feature type="region of interest" description="Disordered" evidence="1">
    <location>
        <begin position="114"/>
        <end position="214"/>
    </location>
</feature>
<reference evidence="2" key="1">
    <citation type="submission" date="2022-11" db="EMBL/GenBank/DDBJ databases">
        <title>Minimal conservation of predation-associated metabolite biosynthetic gene clusters underscores biosynthetic potential of Myxococcota including descriptions for ten novel species: Archangium lansinium sp. nov., Myxococcus landrumus sp. nov., Nannocystis bai.</title>
        <authorList>
            <person name="Ahearne A."/>
            <person name="Stevens C."/>
            <person name="Phillips K."/>
        </authorList>
    </citation>
    <scope>NUCLEOTIDE SEQUENCE</scope>
    <source>
        <strain evidence="2">Na p29</strain>
    </source>
</reference>
<evidence type="ECO:0000256" key="1">
    <source>
        <dbReference type="SAM" id="MobiDB-lite"/>
    </source>
</evidence>
<dbReference type="Proteomes" id="UP001150924">
    <property type="component" value="Unassembled WGS sequence"/>
</dbReference>
<dbReference type="EMBL" id="JAPNKE010000002">
    <property type="protein sequence ID" value="MCY1009010.1"/>
    <property type="molecule type" value="Genomic_DNA"/>
</dbReference>
<evidence type="ECO:0000313" key="2">
    <source>
        <dbReference type="EMBL" id="MCY1009010.1"/>
    </source>
</evidence>
<accession>A0A9X3IZF3</accession>
<comment type="caution">
    <text evidence="2">The sequence shown here is derived from an EMBL/GenBank/DDBJ whole genome shotgun (WGS) entry which is preliminary data.</text>
</comment>
<organism evidence="2 3">
    <name type="scientific">Nannocystis pusilla</name>
    <dbReference type="NCBI Taxonomy" id="889268"/>
    <lineage>
        <taxon>Bacteria</taxon>
        <taxon>Pseudomonadati</taxon>
        <taxon>Myxococcota</taxon>
        <taxon>Polyangia</taxon>
        <taxon>Nannocystales</taxon>
        <taxon>Nannocystaceae</taxon>
        <taxon>Nannocystis</taxon>
    </lineage>
</organism>
<protein>
    <submittedName>
        <fullName evidence="2">Uncharacterized protein</fullName>
    </submittedName>
</protein>
<evidence type="ECO:0000313" key="3">
    <source>
        <dbReference type="Proteomes" id="UP001150924"/>
    </source>
</evidence>
<dbReference type="AlphaFoldDB" id="A0A9X3IZF3"/>
<keyword evidence="3" id="KW-1185">Reference proteome</keyword>
<proteinExistence type="predicted"/>